<accession>A0ABM5KI38</accession>
<dbReference type="RefSeq" id="XP_050509860.1">
    <property type="nucleotide sequence ID" value="XM_050653903.1"/>
</dbReference>
<protein>
    <submittedName>
        <fullName evidence="3">Uncharacterized protein</fullName>
    </submittedName>
</protein>
<dbReference type="Proteomes" id="UP001652700">
    <property type="component" value="Unplaced"/>
</dbReference>
<evidence type="ECO:0000256" key="1">
    <source>
        <dbReference type="SAM" id="Phobius"/>
    </source>
</evidence>
<keyword evidence="1" id="KW-0472">Membrane</keyword>
<keyword evidence="4" id="KW-1185">Reference proteome</keyword>
<evidence type="ECO:0000256" key="2">
    <source>
        <dbReference type="SAM" id="SignalP"/>
    </source>
</evidence>
<sequence length="343" mass="39594">MTPVLFLSCLISFVCVHSEVIKPQFKNYTIIDNTKSHSIGVWYLYSSKESYFIQNGRESSKYLNCSDGFTKYLCSCLQTLSNNSLRPGLLSNPGTIQIPIKDIQEVLVDIEKWLVILPSGTVCDYHEGKCLDLNISKSLGVCWNKERIKKKPDIESYIVEEYTINLNTFIVFKYNGNIITLQLLYLIKNNTRLWCTNRVDMVAFKGSLEDYYHDHGTTNTSSRELGCYPNIFYSNDKNTESKSDDNNIEANTMYGIMNSQKFQQFSESFWVIKFVCVPVITTLILLHMILSCLQFKVLNDLKNGRCVQQEKNSEKDNTELNKNQSNTKETYYESVDYDAMIDQ</sequence>
<feature type="chain" id="PRO_5047473477" evidence="2">
    <location>
        <begin position="19"/>
        <end position="343"/>
    </location>
</feature>
<evidence type="ECO:0000313" key="3">
    <source>
        <dbReference type="EnsemblMetazoa" id="XP_050509860.1"/>
    </source>
</evidence>
<organism evidence="3 4">
    <name type="scientific">Diabrotica virgifera virgifera</name>
    <name type="common">western corn rootworm</name>
    <dbReference type="NCBI Taxonomy" id="50390"/>
    <lineage>
        <taxon>Eukaryota</taxon>
        <taxon>Metazoa</taxon>
        <taxon>Ecdysozoa</taxon>
        <taxon>Arthropoda</taxon>
        <taxon>Hexapoda</taxon>
        <taxon>Insecta</taxon>
        <taxon>Pterygota</taxon>
        <taxon>Neoptera</taxon>
        <taxon>Endopterygota</taxon>
        <taxon>Coleoptera</taxon>
        <taxon>Polyphaga</taxon>
        <taxon>Cucujiformia</taxon>
        <taxon>Chrysomeloidea</taxon>
        <taxon>Chrysomelidae</taxon>
        <taxon>Galerucinae</taxon>
        <taxon>Diabroticina</taxon>
        <taxon>Diabroticites</taxon>
        <taxon>Diabrotica</taxon>
    </lineage>
</organism>
<reference evidence="3" key="1">
    <citation type="submission" date="2025-05" db="UniProtKB">
        <authorList>
            <consortium name="EnsemblMetazoa"/>
        </authorList>
    </citation>
    <scope>IDENTIFICATION</scope>
</reference>
<name>A0ABM5KI38_DIAVI</name>
<dbReference type="GeneID" id="126886830"/>
<dbReference type="EnsemblMetazoa" id="XM_050653903.1">
    <property type="protein sequence ID" value="XP_050509860.1"/>
    <property type="gene ID" value="LOC126886830"/>
</dbReference>
<keyword evidence="1" id="KW-0812">Transmembrane</keyword>
<keyword evidence="1" id="KW-1133">Transmembrane helix</keyword>
<feature type="transmembrane region" description="Helical" evidence="1">
    <location>
        <begin position="269"/>
        <end position="293"/>
    </location>
</feature>
<proteinExistence type="predicted"/>
<feature type="signal peptide" evidence="2">
    <location>
        <begin position="1"/>
        <end position="18"/>
    </location>
</feature>
<keyword evidence="2" id="KW-0732">Signal</keyword>
<evidence type="ECO:0000313" key="4">
    <source>
        <dbReference type="Proteomes" id="UP001652700"/>
    </source>
</evidence>